<dbReference type="Proteomes" id="UP000466586">
    <property type="component" value="Unassembled WGS sequence"/>
</dbReference>
<accession>A0A7K1Y9Y1</accession>
<evidence type="ECO:0000313" key="1">
    <source>
        <dbReference type="EMBL" id="MXV51151.1"/>
    </source>
</evidence>
<dbReference type="InterPro" id="IPR032710">
    <property type="entry name" value="NTF2-like_dom_sf"/>
</dbReference>
<proteinExistence type="predicted"/>
<organism evidence="1 2">
    <name type="scientific">Hufsiella arboris</name>
    <dbReference type="NCBI Taxonomy" id="2695275"/>
    <lineage>
        <taxon>Bacteria</taxon>
        <taxon>Pseudomonadati</taxon>
        <taxon>Bacteroidota</taxon>
        <taxon>Sphingobacteriia</taxon>
        <taxon>Sphingobacteriales</taxon>
        <taxon>Sphingobacteriaceae</taxon>
        <taxon>Hufsiella</taxon>
    </lineage>
</organism>
<evidence type="ECO:0000313" key="2">
    <source>
        <dbReference type="Proteomes" id="UP000466586"/>
    </source>
</evidence>
<name>A0A7K1Y9Y1_9SPHI</name>
<dbReference type="EMBL" id="WVHT01000003">
    <property type="protein sequence ID" value="MXV51151.1"/>
    <property type="molecule type" value="Genomic_DNA"/>
</dbReference>
<keyword evidence="2" id="KW-1185">Reference proteome</keyword>
<comment type="caution">
    <text evidence="1">The sequence shown here is derived from an EMBL/GenBank/DDBJ whole genome shotgun (WGS) entry which is preliminary data.</text>
</comment>
<dbReference type="AlphaFoldDB" id="A0A7K1Y9Y1"/>
<dbReference type="SUPFAM" id="SSF54427">
    <property type="entry name" value="NTF2-like"/>
    <property type="match status" value="1"/>
</dbReference>
<gene>
    <name evidence="1" type="ORF">GS399_09235</name>
</gene>
<dbReference type="RefSeq" id="WP_160844317.1">
    <property type="nucleotide sequence ID" value="NZ_WVHT01000003.1"/>
</dbReference>
<dbReference type="Gene3D" id="3.10.450.50">
    <property type="match status" value="1"/>
</dbReference>
<reference evidence="1 2" key="1">
    <citation type="submission" date="2019-11" db="EMBL/GenBank/DDBJ databases">
        <title>Pedobacter sp. HMF7647 Genome sequencing and assembly.</title>
        <authorList>
            <person name="Kang H."/>
            <person name="Kim H."/>
            <person name="Joh K."/>
        </authorList>
    </citation>
    <scope>NUCLEOTIDE SEQUENCE [LARGE SCALE GENOMIC DNA]</scope>
    <source>
        <strain evidence="1 2">HMF7647</strain>
    </source>
</reference>
<evidence type="ECO:0008006" key="3">
    <source>
        <dbReference type="Google" id="ProtNLM"/>
    </source>
</evidence>
<protein>
    <recommendedName>
        <fullName evidence="3">DUF4440 domain-containing protein</fullName>
    </recommendedName>
</protein>
<sequence>MDKQQDEQAVEDLLHRYSQAISASRSDLIPDFYTTDALFMPEGYKPLTRETLAGGNPTPFIRNKYLISFSIENVVIDHHFAFVNAAAQTKMIDLKNGGETTKLSKDFFVLQEYNEEWRIFRYMFNNQKEQTAPERIKQKQ</sequence>